<dbReference type="InterPro" id="IPR004134">
    <property type="entry name" value="Peptidase_C1B"/>
</dbReference>
<dbReference type="GO" id="GO:0009636">
    <property type="term" value="P:response to toxic substance"/>
    <property type="evidence" value="ECO:0007669"/>
    <property type="project" value="TreeGrafter"/>
</dbReference>
<evidence type="ECO:0000313" key="8">
    <source>
        <dbReference type="Proteomes" id="UP000198984"/>
    </source>
</evidence>
<feature type="active site" evidence="5">
    <location>
        <position position="326"/>
    </location>
</feature>
<evidence type="ECO:0000313" key="7">
    <source>
        <dbReference type="EMBL" id="SEM35521.1"/>
    </source>
</evidence>
<evidence type="ECO:0000256" key="1">
    <source>
        <dbReference type="ARBA" id="ARBA00022670"/>
    </source>
</evidence>
<dbReference type="Pfam" id="PF03051">
    <property type="entry name" value="Peptidase_C1_2"/>
    <property type="match status" value="1"/>
</dbReference>
<dbReference type="InterPro" id="IPR038765">
    <property type="entry name" value="Papain-like_cys_pep_sf"/>
</dbReference>
<dbReference type="Proteomes" id="UP000198984">
    <property type="component" value="Unassembled WGS sequence"/>
</dbReference>
<protein>
    <recommendedName>
        <fullName evidence="4">Aminopeptidase</fullName>
    </recommendedName>
</protein>
<dbReference type="GO" id="GO:0006508">
    <property type="term" value="P:proteolysis"/>
    <property type="evidence" value="ECO:0007669"/>
    <property type="project" value="UniProtKB-KW"/>
</dbReference>
<dbReference type="Gene3D" id="3.90.70.10">
    <property type="entry name" value="Cysteine proteinases"/>
    <property type="match status" value="1"/>
</dbReference>
<evidence type="ECO:0000256" key="6">
    <source>
        <dbReference type="SAM" id="SignalP"/>
    </source>
</evidence>
<keyword evidence="3 4" id="KW-0788">Thiol protease</keyword>
<dbReference type="GO" id="GO:0070005">
    <property type="term" value="F:cysteine-type aminopeptidase activity"/>
    <property type="evidence" value="ECO:0007669"/>
    <property type="project" value="InterPro"/>
</dbReference>
<sequence length="373" mass="41627">MRVLVIILTVLCAVQVNAQTNEIIVQKKNAATAVKNQAQTGTCWCFSTTSLVESECIRKGAPGPDLSEMFTVRNMYMEKALNYIRRQGAARFDEGGLGHDVIHAMATYGIMPESAYSGLINGQTQHNHTQLVGELRSYLDSLLKIKRPIPDNWQERVTAILDQYLGKPPASFEYNGHTYTPLTFAKEVVKFDPADYAFFTSFSHHPFYQSFVVEVPDNFSNGAYYNVPLNELISLTKTAIQNGYTVMWDADASNRGWMPGKGYALAPAEDAPIMGSTIDPDQQERPNSQEYRQRLYEELVTQDDHLMHITGLGKSPKGKDFFIVKNSWGTNGPLGGYVNVSEPYFAINTITIIVPKAALDKSIKEKLAMAMKN</sequence>
<dbReference type="PANTHER" id="PTHR10363">
    <property type="entry name" value="BLEOMYCIN HYDROLASE"/>
    <property type="match status" value="1"/>
</dbReference>
<dbReference type="GO" id="GO:0043418">
    <property type="term" value="P:homocysteine catabolic process"/>
    <property type="evidence" value="ECO:0007669"/>
    <property type="project" value="TreeGrafter"/>
</dbReference>
<accession>A0A1H7XP55</accession>
<feature type="active site" evidence="5">
    <location>
        <position position="43"/>
    </location>
</feature>
<dbReference type="PIRSF" id="PIRSF005700">
    <property type="entry name" value="PepC"/>
    <property type="match status" value="1"/>
</dbReference>
<dbReference type="STRING" id="573321.SAMN04488505_104146"/>
<evidence type="ECO:0000256" key="3">
    <source>
        <dbReference type="ARBA" id="ARBA00022807"/>
    </source>
</evidence>
<dbReference type="InterPro" id="IPR000169">
    <property type="entry name" value="Pept_cys_AS"/>
</dbReference>
<dbReference type="GO" id="GO:0005737">
    <property type="term" value="C:cytoplasm"/>
    <property type="evidence" value="ECO:0007669"/>
    <property type="project" value="TreeGrafter"/>
</dbReference>
<feature type="chain" id="PRO_5011582355" description="Aminopeptidase" evidence="6">
    <location>
        <begin position="19"/>
        <end position="373"/>
    </location>
</feature>
<gene>
    <name evidence="7" type="ORF">SAMN04488505_104146</name>
</gene>
<dbReference type="EMBL" id="FOBB01000004">
    <property type="protein sequence ID" value="SEM35521.1"/>
    <property type="molecule type" value="Genomic_DNA"/>
</dbReference>
<keyword evidence="6" id="KW-0732">Signal</keyword>
<keyword evidence="8" id="KW-1185">Reference proteome</keyword>
<dbReference type="OrthoDB" id="9814054at2"/>
<dbReference type="PROSITE" id="PS00139">
    <property type="entry name" value="THIOL_PROTEASE_CYS"/>
    <property type="match status" value="1"/>
</dbReference>
<evidence type="ECO:0000256" key="4">
    <source>
        <dbReference type="PIRNR" id="PIRNR005700"/>
    </source>
</evidence>
<keyword evidence="1 4" id="KW-0645">Protease</keyword>
<reference evidence="7 8" key="1">
    <citation type="submission" date="2016-10" db="EMBL/GenBank/DDBJ databases">
        <authorList>
            <person name="de Groot N.N."/>
        </authorList>
    </citation>
    <scope>NUCLEOTIDE SEQUENCE [LARGE SCALE GENOMIC DNA]</scope>
    <source>
        <strain evidence="7 8">DSM 21039</strain>
    </source>
</reference>
<evidence type="ECO:0000256" key="5">
    <source>
        <dbReference type="PIRSR" id="PIRSR005700-1"/>
    </source>
</evidence>
<dbReference type="SUPFAM" id="SSF54001">
    <property type="entry name" value="Cysteine proteinases"/>
    <property type="match status" value="1"/>
</dbReference>
<feature type="signal peptide" evidence="6">
    <location>
        <begin position="1"/>
        <end position="18"/>
    </location>
</feature>
<keyword evidence="2 4" id="KW-0378">Hydrolase</keyword>
<evidence type="ECO:0000256" key="2">
    <source>
        <dbReference type="ARBA" id="ARBA00022801"/>
    </source>
</evidence>
<feature type="active site" evidence="5">
    <location>
        <position position="305"/>
    </location>
</feature>
<keyword evidence="4" id="KW-0031">Aminopeptidase</keyword>
<proteinExistence type="inferred from homology"/>
<dbReference type="RefSeq" id="WP_089914664.1">
    <property type="nucleotide sequence ID" value="NZ_FOBB01000004.1"/>
</dbReference>
<organism evidence="7 8">
    <name type="scientific">Chitinophaga rupis</name>
    <dbReference type="NCBI Taxonomy" id="573321"/>
    <lineage>
        <taxon>Bacteria</taxon>
        <taxon>Pseudomonadati</taxon>
        <taxon>Bacteroidota</taxon>
        <taxon>Chitinophagia</taxon>
        <taxon>Chitinophagales</taxon>
        <taxon>Chitinophagaceae</taxon>
        <taxon>Chitinophaga</taxon>
    </lineage>
</organism>
<name>A0A1H7XP55_9BACT</name>
<comment type="similarity">
    <text evidence="4">Belongs to the peptidase C1 family.</text>
</comment>
<dbReference type="PANTHER" id="PTHR10363:SF2">
    <property type="entry name" value="BLEOMYCIN HYDROLASE"/>
    <property type="match status" value="1"/>
</dbReference>
<dbReference type="AlphaFoldDB" id="A0A1H7XP55"/>